<dbReference type="EMBL" id="LAZR01000550">
    <property type="protein sequence ID" value="KKN64584.1"/>
    <property type="molecule type" value="Genomic_DNA"/>
</dbReference>
<name>A0A0F9SC11_9ZZZZ</name>
<dbReference type="InterPro" id="IPR019734">
    <property type="entry name" value="TPR_rpt"/>
</dbReference>
<protein>
    <recommendedName>
        <fullName evidence="3">SLH domain-containing protein</fullName>
    </recommendedName>
</protein>
<proteinExistence type="predicted"/>
<dbReference type="PANTHER" id="PTHR45586">
    <property type="entry name" value="TPR REPEAT-CONTAINING PROTEIN PA4667"/>
    <property type="match status" value="1"/>
</dbReference>
<comment type="caution">
    <text evidence="4">The sequence shown here is derived from an EMBL/GenBank/DDBJ whole genome shotgun (WGS) entry which is preliminary data.</text>
</comment>
<organism evidence="4">
    <name type="scientific">marine sediment metagenome</name>
    <dbReference type="NCBI Taxonomy" id="412755"/>
    <lineage>
        <taxon>unclassified sequences</taxon>
        <taxon>metagenomes</taxon>
        <taxon>ecological metagenomes</taxon>
    </lineage>
</organism>
<dbReference type="PANTHER" id="PTHR45586:SF1">
    <property type="entry name" value="LIPOPOLYSACCHARIDE ASSEMBLY PROTEIN B"/>
    <property type="match status" value="1"/>
</dbReference>
<dbReference type="Pfam" id="PF14559">
    <property type="entry name" value="TPR_19"/>
    <property type="match status" value="1"/>
</dbReference>
<sequence length="439" mass="50408">MKKAFKTFLLFIFFWSCATYQPPPISLYIESLPASIVAEFSLEERILAEEAWETLNQGEGKKAEKQISKMGAQNPIYNVGLAYSYFLQNRLQRAEEFFKAALKELPDMTLIHSGLAQIYREKGRDDRAFAEFREILKREPEHPWAKQQYETFKNKKFDESLLEAKLAIAAGDSEGSKKAYLKALYYAPQSTEAHLVLADIYKKENKLQNALVHLLAASSSEPTNTEILKDYAEALYQAAQYTKSLRIYEKLLYLEPENKQIMNRIEGIKNRLGIYELPTRYNSIAFSEAVSKEEIAALLVVKFKGIFDEAPGTPPIIIDIATSWASQFILQVTSLGILDIYPNHTFQPKKIVTRAEMAEILLRLINYLEKKGYKFFHQIPPERIQISDVASHNYYYNAIIQIISYNIMDLSLNREFNPDLPVSGQESIRLLDIILALIK</sequence>
<dbReference type="InterPro" id="IPR001119">
    <property type="entry name" value="SLH_dom"/>
</dbReference>
<dbReference type="Pfam" id="PF00395">
    <property type="entry name" value="SLH"/>
    <property type="match status" value="2"/>
</dbReference>
<dbReference type="InterPro" id="IPR051012">
    <property type="entry name" value="CellSynth/LPSAsmb/PSIAsmb"/>
</dbReference>
<evidence type="ECO:0000313" key="4">
    <source>
        <dbReference type="EMBL" id="KKN64584.1"/>
    </source>
</evidence>
<dbReference type="PROSITE" id="PS50005">
    <property type="entry name" value="TPR"/>
    <property type="match status" value="2"/>
</dbReference>
<evidence type="ECO:0000256" key="1">
    <source>
        <dbReference type="ARBA" id="ARBA00022737"/>
    </source>
</evidence>
<dbReference type="Pfam" id="PF13432">
    <property type="entry name" value="TPR_16"/>
    <property type="match status" value="1"/>
</dbReference>
<dbReference type="SMART" id="SM00028">
    <property type="entry name" value="TPR"/>
    <property type="match status" value="5"/>
</dbReference>
<keyword evidence="2" id="KW-0802">TPR repeat</keyword>
<dbReference type="Gene3D" id="1.25.40.10">
    <property type="entry name" value="Tetratricopeptide repeat domain"/>
    <property type="match status" value="1"/>
</dbReference>
<feature type="domain" description="SLH" evidence="3">
    <location>
        <begin position="312"/>
        <end position="375"/>
    </location>
</feature>
<keyword evidence="1" id="KW-0677">Repeat</keyword>
<dbReference type="PROSITE" id="PS51272">
    <property type="entry name" value="SLH"/>
    <property type="match status" value="1"/>
</dbReference>
<evidence type="ECO:0000259" key="3">
    <source>
        <dbReference type="PROSITE" id="PS51272"/>
    </source>
</evidence>
<dbReference type="AlphaFoldDB" id="A0A0F9SC11"/>
<evidence type="ECO:0000256" key="2">
    <source>
        <dbReference type="ARBA" id="ARBA00022803"/>
    </source>
</evidence>
<dbReference type="SUPFAM" id="SSF48452">
    <property type="entry name" value="TPR-like"/>
    <property type="match status" value="1"/>
</dbReference>
<dbReference type="InterPro" id="IPR011990">
    <property type="entry name" value="TPR-like_helical_dom_sf"/>
</dbReference>
<gene>
    <name evidence="4" type="ORF">LCGC14_0490100</name>
</gene>
<accession>A0A0F9SC11</accession>
<reference evidence="4" key="1">
    <citation type="journal article" date="2015" name="Nature">
        <title>Complex archaea that bridge the gap between prokaryotes and eukaryotes.</title>
        <authorList>
            <person name="Spang A."/>
            <person name="Saw J.H."/>
            <person name="Jorgensen S.L."/>
            <person name="Zaremba-Niedzwiedzka K."/>
            <person name="Martijn J."/>
            <person name="Lind A.E."/>
            <person name="van Eijk R."/>
            <person name="Schleper C."/>
            <person name="Guy L."/>
            <person name="Ettema T.J."/>
        </authorList>
    </citation>
    <scope>NUCLEOTIDE SEQUENCE</scope>
</reference>